<dbReference type="WBParaSite" id="Pan_g378.t1">
    <property type="protein sequence ID" value="Pan_g378.t1"/>
    <property type="gene ID" value="Pan_g378"/>
</dbReference>
<feature type="transmembrane region" description="Helical" evidence="8">
    <location>
        <begin position="253"/>
        <end position="272"/>
    </location>
</feature>
<evidence type="ECO:0000256" key="2">
    <source>
        <dbReference type="ARBA" id="ARBA00007600"/>
    </source>
</evidence>
<evidence type="ECO:0000256" key="6">
    <source>
        <dbReference type="ARBA" id="ARBA00023242"/>
    </source>
</evidence>
<reference evidence="11" key="2">
    <citation type="submission" date="2020-10" db="UniProtKB">
        <authorList>
            <consortium name="WormBaseParasite"/>
        </authorList>
    </citation>
    <scope>IDENTIFICATION</scope>
</reference>
<comment type="subcellular location">
    <subcellularLocation>
        <location evidence="1">Nucleus inner membrane</location>
        <topology evidence="1">Multi-pass membrane protein</topology>
    </subcellularLocation>
</comment>
<proteinExistence type="inferred from homology"/>
<dbReference type="PANTHER" id="PTHR28646:SF1">
    <property type="entry name" value="TRANSMEMBRANE PROTEIN 201"/>
    <property type="match status" value="1"/>
</dbReference>
<dbReference type="InterPro" id="IPR040041">
    <property type="entry name" value="TMEM201"/>
</dbReference>
<dbReference type="GO" id="GO:0051015">
    <property type="term" value="F:actin filament binding"/>
    <property type="evidence" value="ECO:0007669"/>
    <property type="project" value="TreeGrafter"/>
</dbReference>
<feature type="transmembrane region" description="Helical" evidence="8">
    <location>
        <begin position="206"/>
        <end position="233"/>
    </location>
</feature>
<protein>
    <submittedName>
        <fullName evidence="11">Ima1_N domain-containing protein</fullName>
    </submittedName>
</protein>
<reference evidence="10" key="1">
    <citation type="journal article" date="2013" name="Genetics">
        <title>The draft genome and transcriptome of Panagrellus redivivus are shaped by the harsh demands of a free-living lifestyle.</title>
        <authorList>
            <person name="Srinivasan J."/>
            <person name="Dillman A.R."/>
            <person name="Macchietto M.G."/>
            <person name="Heikkinen L."/>
            <person name="Lakso M."/>
            <person name="Fracchia K.M."/>
            <person name="Antoshechkin I."/>
            <person name="Mortazavi A."/>
            <person name="Wong G."/>
            <person name="Sternberg P.W."/>
        </authorList>
    </citation>
    <scope>NUCLEOTIDE SEQUENCE [LARGE SCALE GENOMIC DNA]</scope>
    <source>
        <strain evidence="10">MT8872</strain>
    </source>
</reference>
<dbReference type="PANTHER" id="PTHR28646">
    <property type="entry name" value="TRANSMEMBRANE PROTEIN 201"/>
    <property type="match status" value="1"/>
</dbReference>
<evidence type="ECO:0000256" key="5">
    <source>
        <dbReference type="ARBA" id="ARBA00023136"/>
    </source>
</evidence>
<evidence type="ECO:0000313" key="11">
    <source>
        <dbReference type="WBParaSite" id="Pan_g378.t1"/>
    </source>
</evidence>
<feature type="compositionally biased region" description="Low complexity" evidence="7">
    <location>
        <begin position="180"/>
        <end position="192"/>
    </location>
</feature>
<keyword evidence="5 8" id="KW-0472">Membrane</keyword>
<feature type="transmembrane region" description="Helical" evidence="8">
    <location>
        <begin position="279"/>
        <end position="301"/>
    </location>
</feature>
<feature type="transmembrane region" description="Helical" evidence="8">
    <location>
        <begin position="569"/>
        <end position="592"/>
    </location>
</feature>
<comment type="similarity">
    <text evidence="2">Belongs to the TMEM201 family.</text>
</comment>
<dbReference type="Pfam" id="PF09779">
    <property type="entry name" value="Ima1_N"/>
    <property type="match status" value="1"/>
</dbReference>
<evidence type="ECO:0000256" key="3">
    <source>
        <dbReference type="ARBA" id="ARBA00022692"/>
    </source>
</evidence>
<dbReference type="AlphaFoldDB" id="A0A7E4VW29"/>
<dbReference type="GO" id="GO:0030473">
    <property type="term" value="P:nuclear migration along microtubule"/>
    <property type="evidence" value="ECO:0007669"/>
    <property type="project" value="TreeGrafter"/>
</dbReference>
<feature type="transmembrane region" description="Helical" evidence="8">
    <location>
        <begin position="6"/>
        <end position="26"/>
    </location>
</feature>
<evidence type="ECO:0000313" key="10">
    <source>
        <dbReference type="Proteomes" id="UP000492821"/>
    </source>
</evidence>
<organism evidence="10 11">
    <name type="scientific">Panagrellus redivivus</name>
    <name type="common">Microworm</name>
    <dbReference type="NCBI Taxonomy" id="6233"/>
    <lineage>
        <taxon>Eukaryota</taxon>
        <taxon>Metazoa</taxon>
        <taxon>Ecdysozoa</taxon>
        <taxon>Nematoda</taxon>
        <taxon>Chromadorea</taxon>
        <taxon>Rhabditida</taxon>
        <taxon>Tylenchina</taxon>
        <taxon>Panagrolaimomorpha</taxon>
        <taxon>Panagrolaimoidea</taxon>
        <taxon>Panagrolaimidae</taxon>
        <taxon>Panagrellus</taxon>
    </lineage>
</organism>
<feature type="domain" description="Ima1 N-terminal" evidence="9">
    <location>
        <begin position="30"/>
        <end position="149"/>
    </location>
</feature>
<feature type="region of interest" description="Disordered" evidence="7">
    <location>
        <begin position="370"/>
        <end position="436"/>
    </location>
</feature>
<evidence type="ECO:0000256" key="7">
    <source>
        <dbReference type="SAM" id="MobiDB-lite"/>
    </source>
</evidence>
<feature type="transmembrane region" description="Helical" evidence="8">
    <location>
        <begin position="307"/>
        <end position="328"/>
    </location>
</feature>
<dbReference type="GO" id="GO:0005637">
    <property type="term" value="C:nuclear inner membrane"/>
    <property type="evidence" value="ECO:0007669"/>
    <property type="project" value="UniProtKB-SubCell"/>
</dbReference>
<dbReference type="Proteomes" id="UP000492821">
    <property type="component" value="Unassembled WGS sequence"/>
</dbReference>
<dbReference type="InterPro" id="IPR018617">
    <property type="entry name" value="Ima1_N"/>
</dbReference>
<keyword evidence="4 8" id="KW-1133">Transmembrane helix</keyword>
<evidence type="ECO:0000256" key="8">
    <source>
        <dbReference type="SAM" id="Phobius"/>
    </source>
</evidence>
<evidence type="ECO:0000256" key="1">
    <source>
        <dbReference type="ARBA" id="ARBA00004473"/>
    </source>
</evidence>
<keyword evidence="3 8" id="KW-0812">Transmembrane</keyword>
<dbReference type="GO" id="GO:0005521">
    <property type="term" value="F:lamin binding"/>
    <property type="evidence" value="ECO:0007669"/>
    <property type="project" value="TreeGrafter"/>
</dbReference>
<keyword evidence="10" id="KW-1185">Reference proteome</keyword>
<sequence length="619" mass="68474">MLEGLILGVFVISFVSFLCSFIRPYFKAWVNCWFCNRNQWVPFAKRNSFKCAHCDQYNGFNESGDYNRRLPKMFTEAANSVSSALRAATVGPKTPAANGLCDTCNKLQSVLMERLHKFEARDESNYFDEYEAYKHRLDQQYPLCERCEAYTMQKLRLTQANYVAPAMSTFSGFAKPPPSSAGSSRSSIGSPAQRRQHDHGNRRRKLFFATGAKTISATVLNAVFSLVLFVAFYETTPAELPFHIAPKHFAEHVLPLAPAIAAGSTGAFFFGFKFSKSRITFLDLLGSVAWPIFTTFCLLDSSPKYDFHLLGTYMSVFLCLLSIASLLVPRKRKHLKRPNTIYSAFSIASTPMSQCSSRFTASRANLSVLPDDVSGSAEDEPMDTSDNVPEFNDRDNHSLFVGSTPSSKRSKAYLQYRDRREMSSREGTPAREINNGLDKLNLDDMSFGGGFGNNDEDADEVRSTRTSILSPKALTPSKKRVNSPFSSMTFNSNVRQSQPFSSFNTARSTATGSVFSGVTARSSLSSKFSSLSSPNNRQRFTPKAPLSFGAPSEVLTSVSQQQNSSNTAFYLACTTAIIAVLAFLAQTIYVFFYHQPVVVISSDAVQSLGSKLITPSTAD</sequence>
<accession>A0A7E4VW29</accession>
<keyword evidence="6" id="KW-0539">Nucleus</keyword>
<evidence type="ECO:0000256" key="4">
    <source>
        <dbReference type="ARBA" id="ARBA00022989"/>
    </source>
</evidence>
<name>A0A7E4VW29_PANRE</name>
<evidence type="ECO:0000259" key="9">
    <source>
        <dbReference type="Pfam" id="PF09779"/>
    </source>
</evidence>
<feature type="region of interest" description="Disordered" evidence="7">
    <location>
        <begin position="173"/>
        <end position="200"/>
    </location>
</feature>